<dbReference type="GO" id="GO:0020037">
    <property type="term" value="F:heme binding"/>
    <property type="evidence" value="ECO:0007669"/>
    <property type="project" value="InterPro"/>
</dbReference>
<dbReference type="AlphaFoldDB" id="A0A6J6HXB4"/>
<comment type="cofactor">
    <cofactor evidence="1">
        <name>heme</name>
        <dbReference type="ChEBI" id="CHEBI:30413"/>
    </cofactor>
</comment>
<gene>
    <name evidence="8" type="ORF">UFOPK1946_00279</name>
</gene>
<dbReference type="GO" id="GO:0016705">
    <property type="term" value="F:oxidoreductase activity, acting on paired donors, with incorporation or reduction of molecular oxygen"/>
    <property type="evidence" value="ECO:0007669"/>
    <property type="project" value="InterPro"/>
</dbReference>
<dbReference type="PANTHER" id="PTHR46696:SF5">
    <property type="entry name" value="CYTOCHROME P450 BJ-1"/>
    <property type="match status" value="1"/>
</dbReference>
<keyword evidence="5" id="KW-0560">Oxidoreductase</keyword>
<sequence>MSEPISDSDAGKCPIHQIRKLPIDGTPLTPSATLAQWREEGAATPLEYGDGHQGLIINRYELAKLILEDKRFSQKPIRIPLHQISGKESSADFGIIDGELATESDLDPGNLLFLDGEQHLKIRRAVTSRFSIRSAKGYESDIKAIVSKQIKNLVAQGSPVDLDEHYAQPISAAGHARILGIPEMLHADFTKLFVGESDESEKIEYLRKVLALKKESLADDLLSDLLKSELSKSEIEGLTYSLMLSGRDNVAYMISTGIVALLRHPDQLQALRDDPTLIDAGIEELLRVSAVFLTMFPRTAMEDVEIGGIKIACGQSVSVSAVAANHDERQYLDPDRIDLTRDAFGHLGFGHGIHGCLGQQVARIEIKEGIMQLLQAFPNLKLIHVDQDEPMAFVHPVAAYQVGKVIVDLA</sequence>
<organism evidence="8">
    <name type="scientific">freshwater metagenome</name>
    <dbReference type="NCBI Taxonomy" id="449393"/>
    <lineage>
        <taxon>unclassified sequences</taxon>
        <taxon>metagenomes</taxon>
        <taxon>ecological metagenomes</taxon>
    </lineage>
</organism>
<dbReference type="PANTHER" id="PTHR46696">
    <property type="entry name" value="P450, PUTATIVE (EUROFUNG)-RELATED"/>
    <property type="match status" value="1"/>
</dbReference>
<dbReference type="GO" id="GO:0005506">
    <property type="term" value="F:iron ion binding"/>
    <property type="evidence" value="ECO:0007669"/>
    <property type="project" value="InterPro"/>
</dbReference>
<dbReference type="Pfam" id="PF00067">
    <property type="entry name" value="p450"/>
    <property type="match status" value="1"/>
</dbReference>
<comment type="similarity">
    <text evidence="2">Belongs to the cytochrome P450 family.</text>
</comment>
<evidence type="ECO:0000256" key="1">
    <source>
        <dbReference type="ARBA" id="ARBA00001971"/>
    </source>
</evidence>
<protein>
    <submittedName>
        <fullName evidence="8">Unannotated protein</fullName>
    </submittedName>
</protein>
<proteinExistence type="inferred from homology"/>
<reference evidence="8" key="1">
    <citation type="submission" date="2020-05" db="EMBL/GenBank/DDBJ databases">
        <authorList>
            <person name="Chiriac C."/>
            <person name="Salcher M."/>
            <person name="Ghai R."/>
            <person name="Kavagutti S V."/>
        </authorList>
    </citation>
    <scope>NUCLEOTIDE SEQUENCE</scope>
</reference>
<evidence type="ECO:0000256" key="7">
    <source>
        <dbReference type="ARBA" id="ARBA00023033"/>
    </source>
</evidence>
<dbReference type="Gene3D" id="1.10.630.10">
    <property type="entry name" value="Cytochrome P450"/>
    <property type="match status" value="1"/>
</dbReference>
<dbReference type="InterPro" id="IPR001128">
    <property type="entry name" value="Cyt_P450"/>
</dbReference>
<dbReference type="PROSITE" id="PS00086">
    <property type="entry name" value="CYTOCHROME_P450"/>
    <property type="match status" value="1"/>
</dbReference>
<dbReference type="PRINTS" id="PR00359">
    <property type="entry name" value="BP450"/>
</dbReference>
<keyword evidence="4" id="KW-0479">Metal-binding</keyword>
<dbReference type="InterPro" id="IPR002397">
    <property type="entry name" value="Cyt_P450_B"/>
</dbReference>
<evidence type="ECO:0000256" key="6">
    <source>
        <dbReference type="ARBA" id="ARBA00023004"/>
    </source>
</evidence>
<dbReference type="EMBL" id="CAEZVG010000007">
    <property type="protein sequence ID" value="CAB4618721.1"/>
    <property type="molecule type" value="Genomic_DNA"/>
</dbReference>
<keyword evidence="3" id="KW-0349">Heme</keyword>
<evidence type="ECO:0000256" key="2">
    <source>
        <dbReference type="ARBA" id="ARBA00010617"/>
    </source>
</evidence>
<keyword evidence="7" id="KW-0503">Monooxygenase</keyword>
<dbReference type="GO" id="GO:0004497">
    <property type="term" value="F:monooxygenase activity"/>
    <property type="evidence" value="ECO:0007669"/>
    <property type="project" value="UniProtKB-KW"/>
</dbReference>
<evidence type="ECO:0000256" key="3">
    <source>
        <dbReference type="ARBA" id="ARBA00022617"/>
    </source>
</evidence>
<evidence type="ECO:0000313" key="8">
    <source>
        <dbReference type="EMBL" id="CAB4618721.1"/>
    </source>
</evidence>
<dbReference type="InterPro" id="IPR017972">
    <property type="entry name" value="Cyt_P450_CS"/>
</dbReference>
<accession>A0A6J6HXB4</accession>
<dbReference type="SUPFAM" id="SSF48264">
    <property type="entry name" value="Cytochrome P450"/>
    <property type="match status" value="1"/>
</dbReference>
<name>A0A6J6HXB4_9ZZZZ</name>
<dbReference type="InterPro" id="IPR036396">
    <property type="entry name" value="Cyt_P450_sf"/>
</dbReference>
<keyword evidence="6" id="KW-0408">Iron</keyword>
<evidence type="ECO:0000256" key="5">
    <source>
        <dbReference type="ARBA" id="ARBA00023002"/>
    </source>
</evidence>
<evidence type="ECO:0000256" key="4">
    <source>
        <dbReference type="ARBA" id="ARBA00022723"/>
    </source>
</evidence>